<feature type="transmembrane region" description="Helical" evidence="11">
    <location>
        <begin position="447"/>
        <end position="466"/>
    </location>
</feature>
<dbReference type="EC" id="2.4.1.17" evidence="11"/>
<dbReference type="PANTHER" id="PTHR48043">
    <property type="entry name" value="EG:EG0003.4 PROTEIN-RELATED"/>
    <property type="match status" value="1"/>
</dbReference>
<reference evidence="13" key="1">
    <citation type="submission" date="2022-10" db="EMBL/GenBank/DDBJ databases">
        <title>Genome assembly of Pristionchus species.</title>
        <authorList>
            <person name="Yoshida K."/>
            <person name="Sommer R.J."/>
        </authorList>
    </citation>
    <scope>NUCLEOTIDE SEQUENCE [LARGE SCALE GENOMIC DNA]</scope>
    <source>
        <strain evidence="13">RS5460</strain>
    </source>
</reference>
<feature type="non-terminal residue" evidence="12">
    <location>
        <position position="1"/>
    </location>
</feature>
<dbReference type="InterPro" id="IPR035595">
    <property type="entry name" value="UDP_glycos_trans_CS"/>
</dbReference>
<evidence type="ECO:0000313" key="12">
    <source>
        <dbReference type="EMBL" id="GMR50429.1"/>
    </source>
</evidence>
<dbReference type="GO" id="GO:0015020">
    <property type="term" value="F:glucuronosyltransferase activity"/>
    <property type="evidence" value="ECO:0007669"/>
    <property type="project" value="UniProtKB-EC"/>
</dbReference>
<name>A0AAN5I3L6_9BILA</name>
<evidence type="ECO:0000256" key="7">
    <source>
        <dbReference type="ARBA" id="ARBA00022989"/>
    </source>
</evidence>
<proteinExistence type="inferred from homology"/>
<evidence type="ECO:0000313" key="13">
    <source>
        <dbReference type="Proteomes" id="UP001328107"/>
    </source>
</evidence>
<organism evidence="12 13">
    <name type="scientific">Pristionchus mayeri</name>
    <dbReference type="NCBI Taxonomy" id="1317129"/>
    <lineage>
        <taxon>Eukaryota</taxon>
        <taxon>Metazoa</taxon>
        <taxon>Ecdysozoa</taxon>
        <taxon>Nematoda</taxon>
        <taxon>Chromadorea</taxon>
        <taxon>Rhabditida</taxon>
        <taxon>Rhabditina</taxon>
        <taxon>Diplogasteromorpha</taxon>
        <taxon>Diplogasteroidea</taxon>
        <taxon>Neodiplogasteridae</taxon>
        <taxon>Pristionchus</taxon>
    </lineage>
</organism>
<evidence type="ECO:0000256" key="8">
    <source>
        <dbReference type="ARBA" id="ARBA00023136"/>
    </source>
</evidence>
<keyword evidence="6" id="KW-0732">Signal</keyword>
<dbReference type="InterPro" id="IPR050271">
    <property type="entry name" value="UDP-glycosyltransferase"/>
</dbReference>
<keyword evidence="7 11" id="KW-1133">Transmembrane helix</keyword>
<comment type="similarity">
    <text evidence="2 10">Belongs to the UDP-glycosyltransferase family.</text>
</comment>
<accession>A0AAN5I3L6</accession>
<comment type="subcellular location">
    <subcellularLocation>
        <location evidence="1 11">Membrane</location>
        <topology evidence="1 11">Single-pass membrane protein</topology>
    </subcellularLocation>
</comment>
<keyword evidence="3 10" id="KW-0328">Glycosyltransferase</keyword>
<dbReference type="InterPro" id="IPR002213">
    <property type="entry name" value="UDP_glucos_trans"/>
</dbReference>
<keyword evidence="13" id="KW-1185">Reference proteome</keyword>
<sequence>AQVLFAPLFTPSNGFHGTKRARIIEYPTCLAAKKIDEANGKEGGTVSDFWRSKNDSSTGFWDAQRSFFSALINQMNEILDDSSIIEILRAEKFDAAFCEVFDYGAMVLMHVLGIHKYALTYAGPSFEWGFEITGAPAMPSYVPGILIGVGEKMSFVQRWENLRSLRYATKYMDSVYNLFDHEFRARLPDYPGTKQMLSACSLLFLNTDPLFEFPRPTVHKIIEIGGISVECKHQRGLEEPWSAFLSLRPRAVFISFGSVTKCVLMPEEWKATIVKVARRFPDTTFIWKYEDPSHFDPLDRPSNLIIVEWAPQADLIHDPRLTLFVTHSGMGSVNEGLRAGIRMIAIPIKGDQFRNARLLERTGGAIIYDKFELANTSKFEKVVLIALNSQNLKECAARNALMLKNRPFSMKEIFVRNIEFMARFGPLRMLDHHGRKLNALQYYNLDLFLYPVLLSICIVFIVYLSIV</sequence>
<evidence type="ECO:0000256" key="5">
    <source>
        <dbReference type="ARBA" id="ARBA00022692"/>
    </source>
</evidence>
<evidence type="ECO:0000256" key="1">
    <source>
        <dbReference type="ARBA" id="ARBA00004167"/>
    </source>
</evidence>
<keyword evidence="5 11" id="KW-0812">Transmembrane</keyword>
<dbReference type="CDD" id="cd03784">
    <property type="entry name" value="GT1_Gtf-like"/>
    <property type="match status" value="1"/>
</dbReference>
<gene>
    <name evidence="12" type="ORF">PMAYCL1PPCAC_20624</name>
</gene>
<comment type="catalytic activity">
    <reaction evidence="9 11">
        <text>glucuronate acceptor + UDP-alpha-D-glucuronate = acceptor beta-D-glucuronoside + UDP + H(+)</text>
        <dbReference type="Rhea" id="RHEA:21032"/>
        <dbReference type="ChEBI" id="CHEBI:15378"/>
        <dbReference type="ChEBI" id="CHEBI:58052"/>
        <dbReference type="ChEBI" id="CHEBI:58223"/>
        <dbReference type="ChEBI" id="CHEBI:132367"/>
        <dbReference type="ChEBI" id="CHEBI:132368"/>
        <dbReference type="EC" id="2.4.1.17"/>
    </reaction>
</comment>
<keyword evidence="4 10" id="KW-0808">Transferase</keyword>
<dbReference type="GO" id="GO:0016020">
    <property type="term" value="C:membrane"/>
    <property type="evidence" value="ECO:0007669"/>
    <property type="project" value="UniProtKB-SubCell"/>
</dbReference>
<protein>
    <recommendedName>
        <fullName evidence="11">UDP-glucuronosyltransferase</fullName>
        <ecNumber evidence="11">2.4.1.17</ecNumber>
    </recommendedName>
</protein>
<dbReference type="PROSITE" id="PS00375">
    <property type="entry name" value="UDPGT"/>
    <property type="match status" value="1"/>
</dbReference>
<evidence type="ECO:0000256" key="10">
    <source>
        <dbReference type="RuleBase" id="RU003718"/>
    </source>
</evidence>
<evidence type="ECO:0000256" key="9">
    <source>
        <dbReference type="ARBA" id="ARBA00047475"/>
    </source>
</evidence>
<evidence type="ECO:0000256" key="11">
    <source>
        <dbReference type="RuleBase" id="RU362059"/>
    </source>
</evidence>
<dbReference type="FunFam" id="3.40.50.2000:FF:000038">
    <property type="entry name" value="UDP-GlucuronosylTransferase"/>
    <property type="match status" value="1"/>
</dbReference>
<evidence type="ECO:0000256" key="4">
    <source>
        <dbReference type="ARBA" id="ARBA00022679"/>
    </source>
</evidence>
<dbReference type="Proteomes" id="UP001328107">
    <property type="component" value="Unassembled WGS sequence"/>
</dbReference>
<evidence type="ECO:0000256" key="3">
    <source>
        <dbReference type="ARBA" id="ARBA00022676"/>
    </source>
</evidence>
<dbReference type="AlphaFoldDB" id="A0AAN5I3L6"/>
<dbReference type="EMBL" id="BTRK01000004">
    <property type="protein sequence ID" value="GMR50429.1"/>
    <property type="molecule type" value="Genomic_DNA"/>
</dbReference>
<dbReference type="PANTHER" id="PTHR48043:SF23">
    <property type="entry name" value="UDP-GLUCURONOSYLTRANSFERASE"/>
    <property type="match status" value="1"/>
</dbReference>
<keyword evidence="8 11" id="KW-0472">Membrane</keyword>
<dbReference type="Gene3D" id="3.40.50.2000">
    <property type="entry name" value="Glycogen Phosphorylase B"/>
    <property type="match status" value="1"/>
</dbReference>
<dbReference type="SUPFAM" id="SSF53756">
    <property type="entry name" value="UDP-Glycosyltransferase/glycogen phosphorylase"/>
    <property type="match status" value="1"/>
</dbReference>
<evidence type="ECO:0000256" key="2">
    <source>
        <dbReference type="ARBA" id="ARBA00009995"/>
    </source>
</evidence>
<evidence type="ECO:0000256" key="6">
    <source>
        <dbReference type="ARBA" id="ARBA00022729"/>
    </source>
</evidence>
<comment type="caution">
    <text evidence="12">The sequence shown here is derived from an EMBL/GenBank/DDBJ whole genome shotgun (WGS) entry which is preliminary data.</text>
</comment>
<dbReference type="Pfam" id="PF00201">
    <property type="entry name" value="UDPGT"/>
    <property type="match status" value="1"/>
</dbReference>